<evidence type="ECO:0000259" key="12">
    <source>
        <dbReference type="SMART" id="SM00934"/>
    </source>
</evidence>
<protein>
    <recommendedName>
        <fullName evidence="4 11">Orotidine 5'-phosphate decarboxylase</fullName>
        <ecNumber evidence="3 11">4.1.1.23</ecNumber>
    </recommendedName>
</protein>
<dbReference type="NCBIfam" id="NF001273">
    <property type="entry name" value="PRK00230.1"/>
    <property type="match status" value="1"/>
</dbReference>
<dbReference type="eggNOG" id="COG0284">
    <property type="taxonomic scope" value="Bacteria"/>
</dbReference>
<dbReference type="NCBIfam" id="TIGR01740">
    <property type="entry name" value="pyrF"/>
    <property type="match status" value="1"/>
</dbReference>
<keyword evidence="7 11" id="KW-0456">Lyase</keyword>
<evidence type="ECO:0000256" key="3">
    <source>
        <dbReference type="ARBA" id="ARBA00012321"/>
    </source>
</evidence>
<dbReference type="EC" id="4.1.1.23" evidence="3 11"/>
<dbReference type="AlphaFoldDB" id="D3DHN0"/>
<feature type="active site" description="For OMPdecase activity" evidence="9">
    <location>
        <position position="59"/>
    </location>
</feature>
<dbReference type="InterPro" id="IPR001754">
    <property type="entry name" value="OMPdeCOase_dom"/>
</dbReference>
<feature type="active site" description="For OMPdecase activity" evidence="9">
    <location>
        <position position="62"/>
    </location>
</feature>
<comment type="pathway">
    <text evidence="2 11">Pyrimidine metabolism; UMP biosynthesis via de novo pathway; UMP from orotate: step 2/2.</text>
</comment>
<dbReference type="KEGG" id="hth:HTH_0873"/>
<accession>D3DHN0</accession>
<evidence type="ECO:0000256" key="9">
    <source>
        <dbReference type="PIRSR" id="PIRSR614732-1"/>
    </source>
</evidence>
<dbReference type="PANTHER" id="PTHR32119:SF2">
    <property type="entry name" value="OROTIDINE 5'-PHOSPHATE DECARBOXYLASE"/>
    <property type="match status" value="1"/>
</dbReference>
<sequence>MAKLCVALDTDYAKAKDIVKALEGYPIIFKVGYKLFISHHRQITDLIKDGGFELFLDLKLHDIPNTVRNGVISSAELSPDYLTVHALCGRTALREASQAKGRIKLLGITLLTSLDESFLRELGIEASTDELVYKLASMCIQEGLDGVVCSGREVSSLKKGIRREFLAVVPGVSIGSAKRDQIRSVSLQEAIESGADIIVIGRDIVEDKDPISKTESILKLLES</sequence>
<dbReference type="SUPFAM" id="SSF51366">
    <property type="entry name" value="Ribulose-phoshate binding barrel"/>
    <property type="match status" value="1"/>
</dbReference>
<dbReference type="GO" id="GO:0004590">
    <property type="term" value="F:orotidine-5'-phosphate decarboxylase activity"/>
    <property type="evidence" value="ECO:0007669"/>
    <property type="project" value="UniProtKB-EC"/>
</dbReference>
<feature type="active site" description="For OMPdecase activity" evidence="9">
    <location>
        <position position="57"/>
    </location>
</feature>
<dbReference type="CDD" id="cd04725">
    <property type="entry name" value="OMP_decarboxylase_like"/>
    <property type="match status" value="1"/>
</dbReference>
<dbReference type="InterPro" id="IPR018089">
    <property type="entry name" value="OMPdecase_AS"/>
</dbReference>
<evidence type="ECO:0000256" key="6">
    <source>
        <dbReference type="ARBA" id="ARBA00022975"/>
    </source>
</evidence>
<dbReference type="UniPathway" id="UPA00070">
    <property type="reaction ID" value="UER00120"/>
</dbReference>
<feature type="domain" description="Orotidine 5'-phosphate decarboxylase" evidence="12">
    <location>
        <begin position="3"/>
        <end position="217"/>
    </location>
</feature>
<comment type="function">
    <text evidence="1">Catalyzes the decarboxylation of orotidine 5'-monophosphate (OMP) to uridine 5'-monophosphate (UMP).</text>
</comment>
<feature type="binding site" evidence="10">
    <location>
        <position position="112"/>
    </location>
    <ligand>
        <name>substrate</name>
    </ligand>
</feature>
<evidence type="ECO:0000256" key="11">
    <source>
        <dbReference type="RuleBase" id="RU000512"/>
    </source>
</evidence>
<dbReference type="GO" id="GO:0044205">
    <property type="term" value="P:'de novo' UMP biosynthetic process"/>
    <property type="evidence" value="ECO:0007669"/>
    <property type="project" value="UniProtKB-UniPathway"/>
</dbReference>
<dbReference type="KEGG" id="hte:Hydth_0873"/>
<dbReference type="SMART" id="SM00934">
    <property type="entry name" value="OMPdecase"/>
    <property type="match status" value="1"/>
</dbReference>
<gene>
    <name evidence="13" type="primary">pyrF</name>
    <name evidence="13" type="ordered locus">HTH_0873</name>
</gene>
<dbReference type="RefSeq" id="WP_012963512.1">
    <property type="nucleotide sequence ID" value="NC_013799.1"/>
</dbReference>
<evidence type="ECO:0000256" key="8">
    <source>
        <dbReference type="ARBA" id="ARBA00049157"/>
    </source>
</evidence>
<evidence type="ECO:0000256" key="10">
    <source>
        <dbReference type="PIRSR" id="PIRSR614732-2"/>
    </source>
</evidence>
<evidence type="ECO:0000256" key="4">
    <source>
        <dbReference type="ARBA" id="ARBA00021923"/>
    </source>
</evidence>
<proteinExistence type="inferred from homology"/>
<dbReference type="EMBL" id="AP011112">
    <property type="protein sequence ID" value="BAI69332.1"/>
    <property type="molecule type" value="Genomic_DNA"/>
</dbReference>
<feature type="binding site" evidence="10">
    <location>
        <position position="30"/>
    </location>
    <ligand>
        <name>substrate</name>
    </ligand>
</feature>
<dbReference type="InterPro" id="IPR014732">
    <property type="entry name" value="OMPdecase"/>
</dbReference>
<evidence type="ECO:0000256" key="7">
    <source>
        <dbReference type="ARBA" id="ARBA00023239"/>
    </source>
</evidence>
<dbReference type="PANTHER" id="PTHR32119">
    <property type="entry name" value="OROTIDINE 5'-PHOSPHATE DECARBOXYLASE"/>
    <property type="match status" value="1"/>
</dbReference>
<keyword evidence="5 11" id="KW-0210">Decarboxylase</keyword>
<feature type="binding site" evidence="10">
    <location>
        <position position="202"/>
    </location>
    <ligand>
        <name>substrate</name>
    </ligand>
</feature>
<evidence type="ECO:0000256" key="1">
    <source>
        <dbReference type="ARBA" id="ARBA00002356"/>
    </source>
</evidence>
<organism evidence="13 14">
    <name type="scientific">Hydrogenobacter thermophilus (strain DSM 6534 / IAM 12695 / TK-6)</name>
    <dbReference type="NCBI Taxonomy" id="608538"/>
    <lineage>
        <taxon>Bacteria</taxon>
        <taxon>Pseudomonadati</taxon>
        <taxon>Aquificota</taxon>
        <taxon>Aquificia</taxon>
        <taxon>Aquificales</taxon>
        <taxon>Aquificaceae</taxon>
        <taxon>Hydrogenobacter</taxon>
    </lineage>
</organism>
<dbReference type="STRING" id="608538.HTH_0873"/>
<dbReference type="InterPro" id="IPR013785">
    <property type="entry name" value="Aldolase_TIM"/>
</dbReference>
<keyword evidence="14" id="KW-1185">Reference proteome</keyword>
<reference evidence="13 14" key="1">
    <citation type="journal article" date="2010" name="J. Bacteriol.">
        <title>Complete genome sequence of the thermophilic, obligately chemolithoautotrophic hydrogen-oxidizing bacterium Hydrogenobacter thermophilus TK-6.</title>
        <authorList>
            <person name="Arai H."/>
            <person name="Kanbe H."/>
            <person name="Ishii M."/>
            <person name="Igarashi Y."/>
        </authorList>
    </citation>
    <scope>NUCLEOTIDE SEQUENCE [LARGE SCALE GENOMIC DNA]</scope>
    <source>
        <strain evidence="14">DSM 6534 / IAM 12695 / TK-6 [Tokyo]</strain>
    </source>
</reference>
<dbReference type="Proteomes" id="UP000002574">
    <property type="component" value="Chromosome"/>
</dbReference>
<feature type="binding site" evidence="10">
    <location>
        <position position="201"/>
    </location>
    <ligand>
        <name>substrate</name>
    </ligand>
</feature>
<dbReference type="PROSITE" id="PS00156">
    <property type="entry name" value="OMPDECASE"/>
    <property type="match status" value="1"/>
</dbReference>
<comment type="catalytic activity">
    <reaction evidence="8 11">
        <text>orotidine 5'-phosphate + H(+) = UMP + CO2</text>
        <dbReference type="Rhea" id="RHEA:11596"/>
        <dbReference type="ChEBI" id="CHEBI:15378"/>
        <dbReference type="ChEBI" id="CHEBI:16526"/>
        <dbReference type="ChEBI" id="CHEBI:57538"/>
        <dbReference type="ChEBI" id="CHEBI:57865"/>
        <dbReference type="EC" id="4.1.1.23"/>
    </reaction>
</comment>
<dbReference type="OrthoDB" id="9806203at2"/>
<evidence type="ECO:0000256" key="5">
    <source>
        <dbReference type="ARBA" id="ARBA00022793"/>
    </source>
</evidence>
<dbReference type="InterPro" id="IPR011060">
    <property type="entry name" value="RibuloseP-bd_barrel"/>
</dbReference>
<dbReference type="Pfam" id="PF00215">
    <property type="entry name" value="OMPdecase"/>
    <property type="match status" value="1"/>
</dbReference>
<dbReference type="Gene3D" id="3.20.20.70">
    <property type="entry name" value="Aldolase class I"/>
    <property type="match status" value="1"/>
</dbReference>
<dbReference type="GO" id="GO:0005829">
    <property type="term" value="C:cytosol"/>
    <property type="evidence" value="ECO:0007669"/>
    <property type="project" value="TreeGrafter"/>
</dbReference>
<keyword evidence="6 11" id="KW-0665">Pyrimidine biosynthesis</keyword>
<evidence type="ECO:0000256" key="2">
    <source>
        <dbReference type="ARBA" id="ARBA00004861"/>
    </source>
</evidence>
<evidence type="ECO:0000313" key="13">
    <source>
        <dbReference type="EMBL" id="BAI69332.1"/>
    </source>
</evidence>
<name>D3DHN0_HYDTT</name>
<comment type="similarity">
    <text evidence="11">Belongs to the OMP decarboxylase family.</text>
</comment>
<evidence type="ECO:0000313" key="14">
    <source>
        <dbReference type="Proteomes" id="UP000002574"/>
    </source>
</evidence>
<dbReference type="GO" id="GO:0006207">
    <property type="term" value="P:'de novo' pyrimidine nucleobase biosynthetic process"/>
    <property type="evidence" value="ECO:0007669"/>
    <property type="project" value="InterPro"/>
</dbReference>
<feature type="binding site" evidence="10">
    <location>
        <position position="9"/>
    </location>
    <ligand>
        <name>substrate</name>
    </ligand>
</feature>
<dbReference type="PATRIC" id="fig|608538.5.peg.893"/>
<feature type="binding site" evidence="10">
    <location>
        <position position="181"/>
    </location>
    <ligand>
        <name>substrate</name>
    </ligand>
</feature>